<name>A0ABW4LEB7_9MICO</name>
<keyword evidence="2" id="KW-0520">NAD</keyword>
<dbReference type="InterPro" id="IPR055170">
    <property type="entry name" value="GFO_IDH_MocA-like_dom"/>
</dbReference>
<accession>A0ABW4LEB7</accession>
<proteinExistence type="predicted"/>
<dbReference type="InterPro" id="IPR036291">
    <property type="entry name" value="NAD(P)-bd_dom_sf"/>
</dbReference>
<evidence type="ECO:0000259" key="4">
    <source>
        <dbReference type="Pfam" id="PF22725"/>
    </source>
</evidence>
<dbReference type="EMBL" id="JBHUEA010000011">
    <property type="protein sequence ID" value="MFD1721637.1"/>
    <property type="molecule type" value="Genomic_DNA"/>
</dbReference>
<organism evidence="5 6">
    <name type="scientific">Amnibacterium endophyticum</name>
    <dbReference type="NCBI Taxonomy" id="2109337"/>
    <lineage>
        <taxon>Bacteria</taxon>
        <taxon>Bacillati</taxon>
        <taxon>Actinomycetota</taxon>
        <taxon>Actinomycetes</taxon>
        <taxon>Micrococcales</taxon>
        <taxon>Microbacteriaceae</taxon>
        <taxon>Amnibacterium</taxon>
    </lineage>
</organism>
<dbReference type="SUPFAM" id="SSF51735">
    <property type="entry name" value="NAD(P)-binding Rossmann-fold domains"/>
    <property type="match status" value="1"/>
</dbReference>
<dbReference type="Pfam" id="PF22725">
    <property type="entry name" value="GFO_IDH_MocA_C3"/>
    <property type="match status" value="1"/>
</dbReference>
<reference evidence="6" key="1">
    <citation type="journal article" date="2019" name="Int. J. Syst. Evol. Microbiol.">
        <title>The Global Catalogue of Microorganisms (GCM) 10K type strain sequencing project: providing services to taxonomists for standard genome sequencing and annotation.</title>
        <authorList>
            <consortium name="The Broad Institute Genomics Platform"/>
            <consortium name="The Broad Institute Genome Sequencing Center for Infectious Disease"/>
            <person name="Wu L."/>
            <person name="Ma J."/>
        </authorList>
    </citation>
    <scope>NUCLEOTIDE SEQUENCE [LARGE SCALE GENOMIC DNA]</scope>
    <source>
        <strain evidence="6">CGMCC 1.12471</strain>
    </source>
</reference>
<comment type="caution">
    <text evidence="5">The sequence shown here is derived from an EMBL/GenBank/DDBJ whole genome shotgun (WGS) entry which is preliminary data.</text>
</comment>
<dbReference type="Gene3D" id="3.40.50.720">
    <property type="entry name" value="NAD(P)-binding Rossmann-like Domain"/>
    <property type="match status" value="1"/>
</dbReference>
<gene>
    <name evidence="5" type="ORF">ACFSBI_08750</name>
</gene>
<keyword evidence="1" id="KW-0560">Oxidoreductase</keyword>
<dbReference type="SUPFAM" id="SSF55347">
    <property type="entry name" value="Glyceraldehyde-3-phosphate dehydrogenase-like, C-terminal domain"/>
    <property type="match status" value="1"/>
</dbReference>
<protein>
    <submittedName>
        <fullName evidence="5">Gfo/Idh/MocA family protein</fullName>
    </submittedName>
</protein>
<dbReference type="Proteomes" id="UP001597347">
    <property type="component" value="Unassembled WGS sequence"/>
</dbReference>
<evidence type="ECO:0000259" key="3">
    <source>
        <dbReference type="Pfam" id="PF01408"/>
    </source>
</evidence>
<sequence>MSDTTASTPLRVGVVGLGFAGTTALDAFSSLPGVEVVALAGQEDERLTHLAETRGVEGRYHDWEDLVARDDLDVVSVGVPNHLHAPIAIAALSSGKHVFCEKPLAPTGDLAQSMVDAARKADRVLEVAFNHRRRADVQFIRRYLDEHDIGRIYHARTSWRRRQGIPGLGSWFTNQAMAGGGPMIDLGPHMLDIALFLMDEPKVTRVSAVTYGELGRAGRGGRAAGATGGTRTFEVEDFASALLRLDTGGSIHLETSWASHSADEEDIAVELLGAAGGVRLFVRDYATDDTIRIYSDIDGVPATTVPTVHVPSGHHLKVIEEFLATIRSGAWADSYGDSALHRSRVLDAVYASAQQQQEVEVA</sequence>
<dbReference type="PANTHER" id="PTHR43818:SF11">
    <property type="entry name" value="BCDNA.GH03377"/>
    <property type="match status" value="1"/>
</dbReference>
<dbReference type="PANTHER" id="PTHR43818">
    <property type="entry name" value="BCDNA.GH03377"/>
    <property type="match status" value="1"/>
</dbReference>
<evidence type="ECO:0000256" key="1">
    <source>
        <dbReference type="ARBA" id="ARBA00023002"/>
    </source>
</evidence>
<dbReference type="InterPro" id="IPR000683">
    <property type="entry name" value="Gfo/Idh/MocA-like_OxRdtase_N"/>
</dbReference>
<dbReference type="RefSeq" id="WP_377934053.1">
    <property type="nucleotide sequence ID" value="NZ_JBHUEA010000011.1"/>
</dbReference>
<dbReference type="InterPro" id="IPR050463">
    <property type="entry name" value="Gfo/Idh/MocA_oxidrdct_glycsds"/>
</dbReference>
<keyword evidence="6" id="KW-1185">Reference proteome</keyword>
<feature type="domain" description="GFO/IDH/MocA-like oxidoreductase" evidence="4">
    <location>
        <begin position="138"/>
        <end position="278"/>
    </location>
</feature>
<feature type="domain" description="Gfo/Idh/MocA-like oxidoreductase N-terminal" evidence="3">
    <location>
        <begin position="10"/>
        <end position="129"/>
    </location>
</feature>
<dbReference type="Gene3D" id="3.30.360.10">
    <property type="entry name" value="Dihydrodipicolinate Reductase, domain 2"/>
    <property type="match status" value="1"/>
</dbReference>
<dbReference type="Pfam" id="PF01408">
    <property type="entry name" value="GFO_IDH_MocA"/>
    <property type="match status" value="1"/>
</dbReference>
<evidence type="ECO:0000313" key="5">
    <source>
        <dbReference type="EMBL" id="MFD1721637.1"/>
    </source>
</evidence>
<evidence type="ECO:0000256" key="2">
    <source>
        <dbReference type="ARBA" id="ARBA00023027"/>
    </source>
</evidence>
<evidence type="ECO:0000313" key="6">
    <source>
        <dbReference type="Proteomes" id="UP001597347"/>
    </source>
</evidence>